<proteinExistence type="predicted"/>
<dbReference type="AlphaFoldDB" id="A0A699I381"/>
<sequence length="184" mass="20161">SQELKQNPHPDYHLSSPVVGTNIVAGITTIYTAAKTNIKFDGITIASGGNCQILPSTVGHCLLPPAFCLESTLRFVSTDCVLVLRFVAAFWLCVLLIEDSLAFCLGKTLPVSKLGCVLCQDFVAFCLEDFLRFVSRTLRFVSRLSCVLSQDLLRFASRLTAFCLQSVAFCVQASCVLSTFEDLF</sequence>
<gene>
    <name evidence="1" type="ORF">Tci_483870</name>
</gene>
<comment type="caution">
    <text evidence="1">The sequence shown here is derived from an EMBL/GenBank/DDBJ whole genome shotgun (WGS) entry which is preliminary data.</text>
</comment>
<organism evidence="1">
    <name type="scientific">Tanacetum cinerariifolium</name>
    <name type="common">Dalmatian daisy</name>
    <name type="synonym">Chrysanthemum cinerariifolium</name>
    <dbReference type="NCBI Taxonomy" id="118510"/>
    <lineage>
        <taxon>Eukaryota</taxon>
        <taxon>Viridiplantae</taxon>
        <taxon>Streptophyta</taxon>
        <taxon>Embryophyta</taxon>
        <taxon>Tracheophyta</taxon>
        <taxon>Spermatophyta</taxon>
        <taxon>Magnoliopsida</taxon>
        <taxon>eudicotyledons</taxon>
        <taxon>Gunneridae</taxon>
        <taxon>Pentapetalae</taxon>
        <taxon>asterids</taxon>
        <taxon>campanulids</taxon>
        <taxon>Asterales</taxon>
        <taxon>Asteraceae</taxon>
        <taxon>Asteroideae</taxon>
        <taxon>Anthemideae</taxon>
        <taxon>Anthemidinae</taxon>
        <taxon>Tanacetum</taxon>
    </lineage>
</organism>
<dbReference type="EMBL" id="BKCJ010242774">
    <property type="protein sequence ID" value="GEZ11897.1"/>
    <property type="molecule type" value="Genomic_DNA"/>
</dbReference>
<name>A0A699I381_TANCI</name>
<feature type="non-terminal residue" evidence="1">
    <location>
        <position position="1"/>
    </location>
</feature>
<reference evidence="1" key="1">
    <citation type="journal article" date="2019" name="Sci. Rep.">
        <title>Draft genome of Tanacetum cinerariifolium, the natural source of mosquito coil.</title>
        <authorList>
            <person name="Yamashiro T."/>
            <person name="Shiraishi A."/>
            <person name="Satake H."/>
            <person name="Nakayama K."/>
        </authorList>
    </citation>
    <scope>NUCLEOTIDE SEQUENCE</scope>
</reference>
<protein>
    <submittedName>
        <fullName evidence="1">Uncharacterized protein</fullName>
    </submittedName>
</protein>
<evidence type="ECO:0000313" key="1">
    <source>
        <dbReference type="EMBL" id="GEZ11897.1"/>
    </source>
</evidence>
<accession>A0A699I381</accession>